<feature type="region of interest" description="Disordered" evidence="1">
    <location>
        <begin position="173"/>
        <end position="193"/>
    </location>
</feature>
<name>A0ABW7V037_9ACTN</name>
<protein>
    <submittedName>
        <fullName evidence="3">Uncharacterized protein</fullName>
    </submittedName>
</protein>
<keyword evidence="2" id="KW-1133">Transmembrane helix</keyword>
<reference evidence="3 4" key="1">
    <citation type="submission" date="2024-10" db="EMBL/GenBank/DDBJ databases">
        <title>The Natural Products Discovery Center: Release of the First 8490 Sequenced Strains for Exploring Actinobacteria Biosynthetic Diversity.</title>
        <authorList>
            <person name="Kalkreuter E."/>
            <person name="Kautsar S.A."/>
            <person name="Yang D."/>
            <person name="Bader C.D."/>
            <person name="Teijaro C.N."/>
            <person name="Fluegel L."/>
            <person name="Davis C.M."/>
            <person name="Simpson J.R."/>
            <person name="Lauterbach L."/>
            <person name="Steele A.D."/>
            <person name="Gui C."/>
            <person name="Meng S."/>
            <person name="Li G."/>
            <person name="Viehrig K."/>
            <person name="Ye F."/>
            <person name="Su P."/>
            <person name="Kiefer A.F."/>
            <person name="Nichols A."/>
            <person name="Cepeda A.J."/>
            <person name="Yan W."/>
            <person name="Fan B."/>
            <person name="Jiang Y."/>
            <person name="Adhikari A."/>
            <person name="Zheng C.-J."/>
            <person name="Schuster L."/>
            <person name="Cowan T.M."/>
            <person name="Smanski M.J."/>
            <person name="Chevrette M.G."/>
            <person name="De Carvalho L.P.S."/>
            <person name="Shen B."/>
        </authorList>
    </citation>
    <scope>NUCLEOTIDE SEQUENCE [LARGE SCALE GENOMIC DNA]</scope>
    <source>
        <strain evidence="3 4">NPDC020327</strain>
    </source>
</reference>
<keyword evidence="2" id="KW-0472">Membrane</keyword>
<feature type="region of interest" description="Disordered" evidence="1">
    <location>
        <begin position="403"/>
        <end position="461"/>
    </location>
</feature>
<feature type="compositionally biased region" description="Acidic residues" evidence="1">
    <location>
        <begin position="434"/>
        <end position="461"/>
    </location>
</feature>
<evidence type="ECO:0000313" key="3">
    <source>
        <dbReference type="EMBL" id="MFI1967485.1"/>
    </source>
</evidence>
<evidence type="ECO:0000256" key="1">
    <source>
        <dbReference type="SAM" id="MobiDB-lite"/>
    </source>
</evidence>
<comment type="caution">
    <text evidence="3">The sequence shown here is derived from an EMBL/GenBank/DDBJ whole genome shotgun (WGS) entry which is preliminary data.</text>
</comment>
<feature type="compositionally biased region" description="Basic and acidic residues" evidence="1">
    <location>
        <begin position="422"/>
        <end position="433"/>
    </location>
</feature>
<dbReference type="Proteomes" id="UP001611548">
    <property type="component" value="Unassembled WGS sequence"/>
</dbReference>
<gene>
    <name evidence="3" type="ORF">ACH429_25810</name>
</gene>
<dbReference type="RefSeq" id="WP_157859068.1">
    <property type="nucleotide sequence ID" value="NZ_JBIRWE010000024.1"/>
</dbReference>
<evidence type="ECO:0000256" key="2">
    <source>
        <dbReference type="SAM" id="Phobius"/>
    </source>
</evidence>
<feature type="transmembrane region" description="Helical" evidence="2">
    <location>
        <begin position="321"/>
        <end position="342"/>
    </location>
</feature>
<evidence type="ECO:0000313" key="4">
    <source>
        <dbReference type="Proteomes" id="UP001611548"/>
    </source>
</evidence>
<sequence>MNERLSQPASDDDITPEELHAANAVIFLNGLKTNKDLKGKWEAKLAKARDPKINKDDKIALLDNFLAKYNTTAEDVLRLLKEQWWIDYVNASKPNLQSDRFVQDVIQDTALYKKYQALATAGDMPAMDQWLQGKGYDCTTEQVVASFQKMRNQKLVFWTGLYGQTALTLQKTNGDGSKGASPAEGEKSAATSSALPKFGPPLLVNLKKVSIGLTELIDIDYSAGTLKWEGGAGSLNDFSGNIVFSQVNQPEGSSADDYSGPIFSGTITLPDDITDDITSGVTYKKGTYSYIGRVGEMPDDPDGHSLPPSVTPQQKDTVQQVFFWVGGLVGLGFGIQMLITVFKGGVGWTREMLDRFKKRADKELKNSDETTKKIPEDKIQETVDSLKDPAKVKDEGTIRELERQISEAGDPEEQARLQKQVTETRREMETQKEAEDDWKETEEDIGPGGEYENDLTDIMEW</sequence>
<proteinExistence type="predicted"/>
<accession>A0ABW7V037</accession>
<dbReference type="EMBL" id="JBIRWE010000024">
    <property type="protein sequence ID" value="MFI1967485.1"/>
    <property type="molecule type" value="Genomic_DNA"/>
</dbReference>
<organism evidence="3 4">
    <name type="scientific">Streptomyces pathocidini</name>
    <dbReference type="NCBI Taxonomy" id="1650571"/>
    <lineage>
        <taxon>Bacteria</taxon>
        <taxon>Bacillati</taxon>
        <taxon>Actinomycetota</taxon>
        <taxon>Actinomycetes</taxon>
        <taxon>Kitasatosporales</taxon>
        <taxon>Streptomycetaceae</taxon>
        <taxon>Streptomyces</taxon>
    </lineage>
</organism>
<keyword evidence="2" id="KW-0812">Transmembrane</keyword>
<keyword evidence="4" id="KW-1185">Reference proteome</keyword>